<dbReference type="RefSeq" id="XP_037223286.1">
    <property type="nucleotide sequence ID" value="XM_037360401.1"/>
</dbReference>
<dbReference type="AlphaFoldDB" id="A0A8H6T401"/>
<sequence>MATFAKSTFNAAMYALARPTYPRMLFDSILSYHERSLTLPGATAKWKHALDLGCGTGQATAELLRPQTEDGPGFSRVIGLEPSAKMITEATNFAATLGERGKSLSFVNAPAEELGFLPDSSVDMVIAGELSVYITQGRQLMCILAQAAHWFDWERLWPELTRVLRHGGTAAFWVCFFRQIFIVYNRVVQVYSDMRLPQYPQLTPMITEYLQGSDPETSLGPYWEPGRKILNNHLLDIAPPSHGWDDLTRVFFTGNHHPDLPEPLLSPIMQKKTTWGVGVHGYLRTFSSLLRYHEAFPDDINHPEGDIAARFLRSLMIGADIPLTEEGLKQEVTIEWPLALVLARKELDPTDPWRLRNKALVERVDTVREPYNAKMAHSGPPTTVEETAERMEEWIEAQQTVLTMVEEELESLPEVNDQDAAASVLEDTRDYEEKSLSPSEQYERGRLRYLELLDGRLTSLSWRLTFKESFDFALNLANQIEVEVPSDDIPAGVAAWITRMKQHISEIKEGLPDLEDPEVMAIEQLENLSQDDAKRFEKVEALQGILQLVEGLVETVNKEPIGNMLRELYVSAGAEVTSDISFDQE</sequence>
<dbReference type="GO" id="GO:0008757">
    <property type="term" value="F:S-adenosylmethionine-dependent methyltransferase activity"/>
    <property type="evidence" value="ECO:0007669"/>
    <property type="project" value="InterPro"/>
</dbReference>
<keyword evidence="6" id="KW-1185">Reference proteome</keyword>
<dbReference type="GO" id="GO:0032259">
    <property type="term" value="P:methylation"/>
    <property type="evidence" value="ECO:0007669"/>
    <property type="project" value="UniProtKB-KW"/>
</dbReference>
<evidence type="ECO:0000256" key="2">
    <source>
        <dbReference type="ARBA" id="ARBA00022603"/>
    </source>
</evidence>
<keyword evidence="2 5" id="KW-0489">Methyltransferase</keyword>
<evidence type="ECO:0000259" key="4">
    <source>
        <dbReference type="Pfam" id="PF08241"/>
    </source>
</evidence>
<evidence type="ECO:0000313" key="6">
    <source>
        <dbReference type="Proteomes" id="UP000636479"/>
    </source>
</evidence>
<dbReference type="Pfam" id="PF08241">
    <property type="entry name" value="Methyltransf_11"/>
    <property type="match status" value="1"/>
</dbReference>
<dbReference type="CDD" id="cd02440">
    <property type="entry name" value="AdoMet_MTases"/>
    <property type="match status" value="1"/>
</dbReference>
<dbReference type="Gene3D" id="3.40.50.150">
    <property type="entry name" value="Vaccinia Virus protein VP39"/>
    <property type="match status" value="1"/>
</dbReference>
<comment type="similarity">
    <text evidence="1">Belongs to the methyltransferase superfamily.</text>
</comment>
<dbReference type="InterPro" id="IPR013216">
    <property type="entry name" value="Methyltransf_11"/>
</dbReference>
<organism evidence="5 6">
    <name type="scientific">Mycena indigotica</name>
    <dbReference type="NCBI Taxonomy" id="2126181"/>
    <lineage>
        <taxon>Eukaryota</taxon>
        <taxon>Fungi</taxon>
        <taxon>Dikarya</taxon>
        <taxon>Basidiomycota</taxon>
        <taxon>Agaricomycotina</taxon>
        <taxon>Agaricomycetes</taxon>
        <taxon>Agaricomycetidae</taxon>
        <taxon>Agaricales</taxon>
        <taxon>Marasmiineae</taxon>
        <taxon>Mycenaceae</taxon>
        <taxon>Mycena</taxon>
    </lineage>
</organism>
<accession>A0A8H6T401</accession>
<gene>
    <name evidence="5" type="ORF">MIND_00355500</name>
</gene>
<dbReference type="PANTHER" id="PTHR44942:SF4">
    <property type="entry name" value="METHYLTRANSFERASE TYPE 11 DOMAIN-CONTAINING PROTEIN"/>
    <property type="match status" value="1"/>
</dbReference>
<evidence type="ECO:0000256" key="3">
    <source>
        <dbReference type="ARBA" id="ARBA00022679"/>
    </source>
</evidence>
<keyword evidence="3 5" id="KW-0808">Transferase</keyword>
<dbReference type="InterPro" id="IPR029063">
    <property type="entry name" value="SAM-dependent_MTases_sf"/>
</dbReference>
<name>A0A8H6T401_9AGAR</name>
<protein>
    <submittedName>
        <fullName evidence="5">S-adenosyl-L-methionine-dependent methyltransferase</fullName>
    </submittedName>
</protein>
<dbReference type="SUPFAM" id="SSF53335">
    <property type="entry name" value="S-adenosyl-L-methionine-dependent methyltransferases"/>
    <property type="match status" value="1"/>
</dbReference>
<dbReference type="GeneID" id="59342917"/>
<dbReference type="EMBL" id="JACAZF010000003">
    <property type="protein sequence ID" value="KAF7309836.1"/>
    <property type="molecule type" value="Genomic_DNA"/>
</dbReference>
<proteinExistence type="inferred from homology"/>
<dbReference type="OrthoDB" id="10027013at2759"/>
<evidence type="ECO:0000313" key="5">
    <source>
        <dbReference type="EMBL" id="KAF7309836.1"/>
    </source>
</evidence>
<dbReference type="PANTHER" id="PTHR44942">
    <property type="entry name" value="METHYLTRANSF_11 DOMAIN-CONTAINING PROTEIN"/>
    <property type="match status" value="1"/>
</dbReference>
<dbReference type="InterPro" id="IPR051052">
    <property type="entry name" value="Diverse_substrate_MTase"/>
</dbReference>
<evidence type="ECO:0000256" key="1">
    <source>
        <dbReference type="ARBA" id="ARBA00008361"/>
    </source>
</evidence>
<comment type="caution">
    <text evidence="5">The sequence shown here is derived from an EMBL/GenBank/DDBJ whole genome shotgun (WGS) entry which is preliminary data.</text>
</comment>
<dbReference type="Proteomes" id="UP000636479">
    <property type="component" value="Unassembled WGS sequence"/>
</dbReference>
<reference evidence="5" key="1">
    <citation type="submission" date="2020-05" db="EMBL/GenBank/DDBJ databases">
        <title>Mycena genomes resolve the evolution of fungal bioluminescence.</title>
        <authorList>
            <person name="Tsai I.J."/>
        </authorList>
    </citation>
    <scope>NUCLEOTIDE SEQUENCE</scope>
    <source>
        <strain evidence="5">171206Taipei</strain>
    </source>
</reference>
<feature type="domain" description="Methyltransferase type 11" evidence="4">
    <location>
        <begin position="50"/>
        <end position="172"/>
    </location>
</feature>